<evidence type="ECO:0000313" key="2">
    <source>
        <dbReference type="Proteomes" id="UP001164743"/>
    </source>
</evidence>
<sequence>MTFREYLEFLSIHKSSCSLESGCSLRADEDGLASFWDKMFIKDVTNSAKSLSVWQKAIHEFQLSEALPSINQNLVKRCVPASIQVERPKDIWGESQDIITPTSILDHALVSPASSSSHDPEEKQTYPIPIIRTFEIGSGSHSNNIESPSTMSDSLTQNHRDFSYPIKPSSKHFLLGTTHGKLIPATGPNAGSKERAVFDWIREPNVIRVVREGKGTKRYVRKAPVVPSPIVDEMEAKHDAQLRGPLVRLQHLVEEKLQADNGAPVDLNLLKEEAVEIESTLNLLVQMLQEPKLIKYSRIKDKVMAYRESYVEGCRLLQEITDVWISVSNRLDRLEENVDLSRFEDTLNLFEIVREEVVKVGSQRMAHQIKDMLEGVENYVALDGSRSELYSSPVEDSSPQSLPIIPQSSPFNGQPHEVPSNLHSEHVSREDNFTPPQVPQVIRSIEGIDERAKSFLRTLGKLKECRDALTNGATDYSHVGQHRQVLEKELQELRRHLSESGTAKIWSEFLTTEKIQNKNDRLDTNIQDMFAANYLIRNFQNVYLGRKVSYSHHDKTYHDVAWFISNKLRAVIESASARQMDRLSSILDSKTTKTIISSHEANLANVNAVIRQFARAPEDSMEWIKLQGRMLDEILQLNHEDNLSHEQSVLLLKSHLKEVRTSILLESRKPHVLVLLYQMELWLSKLDVFNSKPGSGSHASVMNNELSNLFEWNVETFIGEIVSLKNAILSFASTNLKSSTPAQKNLLTRRGVVELQKDAKNRLPERNPHLKKIKEKLLRGSSKRFEMAQSLPLTAPEGMLQLSIDFGTGGRFSKHRGAITDLIGLITSTELYKMARACPKREGGESPELDLAEKLWKTYAPKKDEILKLAESWRPFGLIFRDIIEVMIGPQSTRELRTQSSSMLYETYQQTLHTSQWD</sequence>
<dbReference type="RefSeq" id="XP_053024418.1">
    <property type="nucleotide sequence ID" value="XM_053160444.1"/>
</dbReference>
<evidence type="ECO:0000313" key="1">
    <source>
        <dbReference type="EMBL" id="WAQ88863.1"/>
    </source>
</evidence>
<accession>A0ABY7CVB9</accession>
<dbReference type="EMBL" id="CP110430">
    <property type="protein sequence ID" value="WAQ88863.1"/>
    <property type="molecule type" value="Genomic_DNA"/>
</dbReference>
<reference evidence="1" key="1">
    <citation type="submission" date="2022-10" db="EMBL/GenBank/DDBJ databases">
        <title>Puccinia triticina Genome sequencing and assembly.</title>
        <authorList>
            <person name="Li C."/>
        </authorList>
    </citation>
    <scope>NUCLEOTIDE SEQUENCE</scope>
    <source>
        <strain evidence="1">Pt15</strain>
    </source>
</reference>
<dbReference type="GeneID" id="77801339"/>
<keyword evidence="2" id="KW-1185">Reference proteome</keyword>
<dbReference type="Proteomes" id="UP001164743">
    <property type="component" value="Chromosome 10A"/>
</dbReference>
<proteinExistence type="predicted"/>
<protein>
    <recommendedName>
        <fullName evidence="3">Exocyst complex component Sec8</fullName>
    </recommendedName>
</protein>
<organism evidence="1 2">
    <name type="scientific">Puccinia triticina</name>
    <dbReference type="NCBI Taxonomy" id="208348"/>
    <lineage>
        <taxon>Eukaryota</taxon>
        <taxon>Fungi</taxon>
        <taxon>Dikarya</taxon>
        <taxon>Basidiomycota</taxon>
        <taxon>Pucciniomycotina</taxon>
        <taxon>Pucciniomycetes</taxon>
        <taxon>Pucciniales</taxon>
        <taxon>Pucciniaceae</taxon>
        <taxon>Puccinia</taxon>
    </lineage>
</organism>
<evidence type="ECO:0008006" key="3">
    <source>
        <dbReference type="Google" id="ProtNLM"/>
    </source>
</evidence>
<gene>
    <name evidence="1" type="ORF">PtA15_10A284</name>
</gene>
<name>A0ABY7CVB9_9BASI</name>